<gene>
    <name evidence="1" type="ORF">L1987_28337</name>
</gene>
<sequence length="335" mass="36774">MGPLNLQRKKQNPIKVKFSSQQYAPVRSNGSQNPAVISGVLKNNTPVTTRDVNKSGVNKPPTAGLNASKKVSTGFNFARAVQGPSDLYPPDQGLDEGMELEINKSNCSDKVVCQLNREHVDGSRILPESIMSPPKQGGNSSRGKSYGISDEQKKDIAGHLKNSGGIKVDIVDQWCPGQWDYFSDLCTLIGLDPDYCIEDVDSDTENGTSQFLSGLFNSGAPKPPRKLNRMVAFYLTPDFAVRLHFYVGLEAGWTIAMFLVWNIWSCPLLLLPFGLVAESLPFVGRSEVSSAKSVILRGFRRLTARWPLKVLTDDCIDFTSFSGEHFSLANKRPSG</sequence>
<keyword evidence="2" id="KW-1185">Reference proteome</keyword>
<reference evidence="2" key="1">
    <citation type="journal article" date="2022" name="Mol. Ecol. Resour.">
        <title>The genomes of chicory, endive, great burdock and yacon provide insights into Asteraceae palaeo-polyploidization history and plant inulin production.</title>
        <authorList>
            <person name="Fan W."/>
            <person name="Wang S."/>
            <person name="Wang H."/>
            <person name="Wang A."/>
            <person name="Jiang F."/>
            <person name="Liu H."/>
            <person name="Zhao H."/>
            <person name="Xu D."/>
            <person name="Zhang Y."/>
        </authorList>
    </citation>
    <scope>NUCLEOTIDE SEQUENCE [LARGE SCALE GENOMIC DNA]</scope>
    <source>
        <strain evidence="2">cv. Yunnan</strain>
    </source>
</reference>
<comment type="caution">
    <text evidence="1">The sequence shown here is derived from an EMBL/GenBank/DDBJ whole genome shotgun (WGS) entry which is preliminary data.</text>
</comment>
<dbReference type="EMBL" id="CM042027">
    <property type="protein sequence ID" value="KAI3800251.1"/>
    <property type="molecule type" value="Genomic_DNA"/>
</dbReference>
<dbReference type="Proteomes" id="UP001056120">
    <property type="component" value="Linkage Group LG10"/>
</dbReference>
<evidence type="ECO:0000313" key="2">
    <source>
        <dbReference type="Proteomes" id="UP001056120"/>
    </source>
</evidence>
<name>A0ACB9HY53_9ASTR</name>
<accession>A0ACB9HY53</accession>
<evidence type="ECO:0000313" key="1">
    <source>
        <dbReference type="EMBL" id="KAI3800251.1"/>
    </source>
</evidence>
<organism evidence="1 2">
    <name type="scientific">Smallanthus sonchifolius</name>
    <dbReference type="NCBI Taxonomy" id="185202"/>
    <lineage>
        <taxon>Eukaryota</taxon>
        <taxon>Viridiplantae</taxon>
        <taxon>Streptophyta</taxon>
        <taxon>Embryophyta</taxon>
        <taxon>Tracheophyta</taxon>
        <taxon>Spermatophyta</taxon>
        <taxon>Magnoliopsida</taxon>
        <taxon>eudicotyledons</taxon>
        <taxon>Gunneridae</taxon>
        <taxon>Pentapetalae</taxon>
        <taxon>asterids</taxon>
        <taxon>campanulids</taxon>
        <taxon>Asterales</taxon>
        <taxon>Asteraceae</taxon>
        <taxon>Asteroideae</taxon>
        <taxon>Heliantheae alliance</taxon>
        <taxon>Millerieae</taxon>
        <taxon>Smallanthus</taxon>
    </lineage>
</organism>
<protein>
    <submittedName>
        <fullName evidence="1">Uncharacterized protein</fullName>
    </submittedName>
</protein>
<proteinExistence type="predicted"/>
<reference evidence="1 2" key="2">
    <citation type="journal article" date="2022" name="Mol. Ecol. Resour.">
        <title>The genomes of chicory, endive, great burdock and yacon provide insights into Asteraceae paleo-polyploidization history and plant inulin production.</title>
        <authorList>
            <person name="Fan W."/>
            <person name="Wang S."/>
            <person name="Wang H."/>
            <person name="Wang A."/>
            <person name="Jiang F."/>
            <person name="Liu H."/>
            <person name="Zhao H."/>
            <person name="Xu D."/>
            <person name="Zhang Y."/>
        </authorList>
    </citation>
    <scope>NUCLEOTIDE SEQUENCE [LARGE SCALE GENOMIC DNA]</scope>
    <source>
        <strain evidence="2">cv. Yunnan</strain>
        <tissue evidence="1">Leaves</tissue>
    </source>
</reference>